<dbReference type="HOGENOM" id="CLU_000288_181_6_1"/>
<evidence type="ECO:0000256" key="15">
    <source>
        <dbReference type="ARBA" id="ARBA00023163"/>
    </source>
</evidence>
<dbReference type="Gene3D" id="1.10.510.10">
    <property type="entry name" value="Transferase(Phosphotransferase) domain 1"/>
    <property type="match status" value="1"/>
</dbReference>
<evidence type="ECO:0000256" key="18">
    <source>
        <dbReference type="ARBA" id="ARBA00047811"/>
    </source>
</evidence>
<proteinExistence type="inferred from homology"/>
<dbReference type="GO" id="GO:0060258">
    <property type="term" value="P:negative regulation of filamentous growth"/>
    <property type="evidence" value="ECO:0007669"/>
    <property type="project" value="EnsemblFungi"/>
</dbReference>
<evidence type="ECO:0000256" key="11">
    <source>
        <dbReference type="ARBA" id="ARBA00022840"/>
    </source>
</evidence>
<evidence type="ECO:0000256" key="17">
    <source>
        <dbReference type="ARBA" id="ARBA00041823"/>
    </source>
</evidence>
<feature type="region of interest" description="Disordered" evidence="21">
    <location>
        <begin position="549"/>
        <end position="576"/>
    </location>
</feature>
<protein>
    <recommendedName>
        <fullName evidence="17">Cyclin-dependent kinase 8</fullName>
        <ecNumber evidence="4">2.7.11.22</ecNumber>
        <ecNumber evidence="3">2.7.11.23</ecNumber>
    </recommendedName>
</protein>
<gene>
    <name evidence="23" type="ORF">Kpol_1031p76</name>
</gene>
<evidence type="ECO:0000259" key="22">
    <source>
        <dbReference type="PROSITE" id="PS50011"/>
    </source>
</evidence>
<dbReference type="PANTHER" id="PTHR24056">
    <property type="entry name" value="CELL DIVISION PROTEIN KINASE"/>
    <property type="match status" value="1"/>
</dbReference>
<evidence type="ECO:0000256" key="12">
    <source>
        <dbReference type="ARBA" id="ARBA00022842"/>
    </source>
</evidence>
<feature type="region of interest" description="Disordered" evidence="21">
    <location>
        <begin position="1"/>
        <end position="39"/>
    </location>
</feature>
<evidence type="ECO:0000256" key="20">
    <source>
        <dbReference type="ARBA" id="ARBA00049280"/>
    </source>
</evidence>
<keyword evidence="11" id="KW-0067">ATP-binding</keyword>
<evidence type="ECO:0000256" key="6">
    <source>
        <dbReference type="ARBA" id="ARBA00022527"/>
    </source>
</evidence>
<dbReference type="GO" id="GO:0046872">
    <property type="term" value="F:metal ion binding"/>
    <property type="evidence" value="ECO:0007669"/>
    <property type="project" value="UniProtKB-KW"/>
</dbReference>
<organism evidence="24">
    <name type="scientific">Vanderwaltozyma polyspora (strain ATCC 22028 / DSM 70294 / BCRC 21397 / CBS 2163 / NBRC 10782 / NRRL Y-8283 / UCD 57-17)</name>
    <name type="common">Kluyveromyces polysporus</name>
    <dbReference type="NCBI Taxonomy" id="436907"/>
    <lineage>
        <taxon>Eukaryota</taxon>
        <taxon>Fungi</taxon>
        <taxon>Dikarya</taxon>
        <taxon>Ascomycota</taxon>
        <taxon>Saccharomycotina</taxon>
        <taxon>Saccharomycetes</taxon>
        <taxon>Saccharomycetales</taxon>
        <taxon>Saccharomycetaceae</taxon>
        <taxon>Vanderwaltozyma</taxon>
    </lineage>
</organism>
<dbReference type="InterPro" id="IPR000719">
    <property type="entry name" value="Prot_kinase_dom"/>
</dbReference>
<evidence type="ECO:0000256" key="8">
    <source>
        <dbReference type="ARBA" id="ARBA00022723"/>
    </source>
</evidence>
<dbReference type="OMA" id="IYMVSEF"/>
<comment type="subcellular location">
    <subcellularLocation>
        <location evidence="1">Nucleus</location>
    </subcellularLocation>
</comment>
<dbReference type="PROSITE" id="PS50011">
    <property type="entry name" value="PROTEIN_KINASE_DOM"/>
    <property type="match status" value="1"/>
</dbReference>
<feature type="region of interest" description="Disordered" evidence="21">
    <location>
        <begin position="90"/>
        <end position="113"/>
    </location>
</feature>
<dbReference type="OrthoDB" id="6284126at2759"/>
<feature type="compositionally biased region" description="Low complexity" evidence="21">
    <location>
        <begin position="516"/>
        <end position="532"/>
    </location>
</feature>
<dbReference type="InterPro" id="IPR008271">
    <property type="entry name" value="Ser/Thr_kinase_AS"/>
</dbReference>
<evidence type="ECO:0000313" key="24">
    <source>
        <dbReference type="Proteomes" id="UP000000267"/>
    </source>
</evidence>
<evidence type="ECO:0000256" key="9">
    <source>
        <dbReference type="ARBA" id="ARBA00022741"/>
    </source>
</evidence>
<dbReference type="EMBL" id="DS480393">
    <property type="protein sequence ID" value="EDO18168.1"/>
    <property type="molecule type" value="Genomic_DNA"/>
</dbReference>
<name>A7TI06_VANPO</name>
<comment type="similarity">
    <text evidence="2">Belongs to the protein kinase superfamily. CMGC Ser/Thr protein kinase family. CDC2/CDKX subfamily.</text>
</comment>
<feature type="compositionally biased region" description="Low complexity" evidence="21">
    <location>
        <begin position="549"/>
        <end position="565"/>
    </location>
</feature>
<keyword evidence="12" id="KW-0460">Magnesium</keyword>
<evidence type="ECO:0000256" key="10">
    <source>
        <dbReference type="ARBA" id="ARBA00022777"/>
    </source>
</evidence>
<dbReference type="GO" id="GO:0031648">
    <property type="term" value="P:protein destabilization"/>
    <property type="evidence" value="ECO:0007669"/>
    <property type="project" value="EnsemblFungi"/>
</dbReference>
<dbReference type="Proteomes" id="UP000000267">
    <property type="component" value="Unassembled WGS sequence"/>
</dbReference>
<evidence type="ECO:0000256" key="21">
    <source>
        <dbReference type="SAM" id="MobiDB-lite"/>
    </source>
</evidence>
<comment type="catalytic activity">
    <reaction evidence="20">
        <text>[DNA-directed RNA polymerase] + ATP = phospho-[DNA-directed RNA polymerase] + ADP + H(+)</text>
        <dbReference type="Rhea" id="RHEA:10216"/>
        <dbReference type="Rhea" id="RHEA-COMP:11321"/>
        <dbReference type="Rhea" id="RHEA-COMP:11322"/>
        <dbReference type="ChEBI" id="CHEBI:15378"/>
        <dbReference type="ChEBI" id="CHEBI:30616"/>
        <dbReference type="ChEBI" id="CHEBI:43176"/>
        <dbReference type="ChEBI" id="CHEBI:68546"/>
        <dbReference type="ChEBI" id="CHEBI:456216"/>
        <dbReference type="EC" id="2.7.11.23"/>
    </reaction>
</comment>
<dbReference type="EC" id="2.7.11.23" evidence="3"/>
<evidence type="ECO:0000313" key="23">
    <source>
        <dbReference type="EMBL" id="EDO18168.1"/>
    </source>
</evidence>
<feature type="region of interest" description="Disordered" evidence="21">
    <location>
        <begin position="505"/>
        <end position="534"/>
    </location>
</feature>
<evidence type="ECO:0000256" key="5">
    <source>
        <dbReference type="ARBA" id="ARBA00022491"/>
    </source>
</evidence>
<evidence type="ECO:0000256" key="1">
    <source>
        <dbReference type="ARBA" id="ARBA00004123"/>
    </source>
</evidence>
<feature type="compositionally biased region" description="Basic and acidic residues" evidence="21">
    <location>
        <begin position="566"/>
        <end position="576"/>
    </location>
</feature>
<dbReference type="KEGG" id="vpo:Kpol_1031p76"/>
<dbReference type="GO" id="GO:0008353">
    <property type="term" value="F:RNA polymerase II CTD heptapeptide repeat kinase activity"/>
    <property type="evidence" value="ECO:0007669"/>
    <property type="project" value="UniProtKB-EC"/>
</dbReference>
<keyword evidence="14" id="KW-0010">Activator</keyword>
<dbReference type="GO" id="GO:0004693">
    <property type="term" value="F:cyclin-dependent protein serine/threonine kinase activity"/>
    <property type="evidence" value="ECO:0007669"/>
    <property type="project" value="UniProtKB-EC"/>
</dbReference>
<keyword evidence="24" id="KW-1185">Reference proteome</keyword>
<keyword evidence="10" id="KW-0418">Kinase</keyword>
<dbReference type="FunFam" id="3.30.200.20:FF:000774">
    <property type="entry name" value="Serine/threonine-protein kinase SSN3"/>
    <property type="match status" value="1"/>
</dbReference>
<feature type="compositionally biased region" description="Low complexity" evidence="21">
    <location>
        <begin position="1"/>
        <end position="26"/>
    </location>
</feature>
<dbReference type="EC" id="2.7.11.22" evidence="4"/>
<dbReference type="FunFam" id="1.10.510.10:FF:000408">
    <property type="entry name" value="Serine/threonine-protein kinase SSN3"/>
    <property type="match status" value="1"/>
</dbReference>
<keyword evidence="16" id="KW-0539">Nucleus</keyword>
<dbReference type="GO" id="GO:1990508">
    <property type="term" value="C:CKM complex"/>
    <property type="evidence" value="ECO:0007669"/>
    <property type="project" value="EnsemblFungi"/>
</dbReference>
<accession>A7TI06</accession>
<dbReference type="InParanoid" id="A7TI06"/>
<dbReference type="InterPro" id="IPR050108">
    <property type="entry name" value="CDK"/>
</dbReference>
<dbReference type="CDD" id="cd07842">
    <property type="entry name" value="STKc_CDK8_like"/>
    <property type="match status" value="1"/>
</dbReference>
<evidence type="ECO:0000256" key="13">
    <source>
        <dbReference type="ARBA" id="ARBA00023015"/>
    </source>
</evidence>
<keyword evidence="6" id="KW-0723">Serine/threonine-protein kinase</keyword>
<evidence type="ECO:0000256" key="7">
    <source>
        <dbReference type="ARBA" id="ARBA00022679"/>
    </source>
</evidence>
<dbReference type="STRING" id="436907.A7TI06"/>
<evidence type="ECO:0000256" key="16">
    <source>
        <dbReference type="ARBA" id="ARBA00023242"/>
    </source>
</evidence>
<dbReference type="GO" id="GO:0005524">
    <property type="term" value="F:ATP binding"/>
    <property type="evidence" value="ECO:0007669"/>
    <property type="project" value="UniProtKB-KW"/>
</dbReference>
<dbReference type="GO" id="GO:0070481">
    <property type="term" value="P:nuclear-transcribed mRNA catabolic process, non-stop decay"/>
    <property type="evidence" value="ECO:0007669"/>
    <property type="project" value="EnsemblFungi"/>
</dbReference>
<keyword evidence="7" id="KW-0808">Transferase</keyword>
<dbReference type="InterPro" id="IPR011009">
    <property type="entry name" value="Kinase-like_dom_sf"/>
</dbReference>
<dbReference type="SUPFAM" id="SSF56112">
    <property type="entry name" value="Protein kinase-like (PK-like)"/>
    <property type="match status" value="1"/>
</dbReference>
<reference evidence="23 24" key="1">
    <citation type="journal article" date="2007" name="Proc. Natl. Acad. Sci. U.S.A.">
        <title>Independent sorting-out of thousands of duplicated gene pairs in two yeast species descended from a whole-genome duplication.</title>
        <authorList>
            <person name="Scannell D.R."/>
            <person name="Frank A.C."/>
            <person name="Conant G.C."/>
            <person name="Byrne K.P."/>
            <person name="Woolfit M."/>
            <person name="Wolfe K.H."/>
        </authorList>
    </citation>
    <scope>NUCLEOTIDE SEQUENCE [LARGE SCALE GENOMIC DNA]</scope>
    <source>
        <strain evidence="24">ATCC 22028 / DSM 70294 / BCRC 21397 / CBS 2163 / NBRC 10782 / NRRL Y-8283 / UCD 57-17</strain>
    </source>
</reference>
<evidence type="ECO:0000256" key="14">
    <source>
        <dbReference type="ARBA" id="ARBA00023159"/>
    </source>
</evidence>
<evidence type="ECO:0000256" key="4">
    <source>
        <dbReference type="ARBA" id="ARBA00012425"/>
    </source>
</evidence>
<dbReference type="Pfam" id="PF00069">
    <property type="entry name" value="Pkinase"/>
    <property type="match status" value="1"/>
</dbReference>
<feature type="domain" description="Protein kinase" evidence="22">
    <location>
        <begin position="70"/>
        <end position="475"/>
    </location>
</feature>
<dbReference type="GeneID" id="5546442"/>
<keyword evidence="13" id="KW-0805">Transcription regulation</keyword>
<dbReference type="Gene3D" id="3.30.200.20">
    <property type="entry name" value="Phosphorylase Kinase, domain 1"/>
    <property type="match status" value="1"/>
</dbReference>
<dbReference type="GO" id="GO:0045944">
    <property type="term" value="P:positive regulation of transcription by RNA polymerase II"/>
    <property type="evidence" value="ECO:0007669"/>
    <property type="project" value="EnsemblFungi"/>
</dbReference>
<keyword evidence="15" id="KW-0804">Transcription</keyword>
<dbReference type="GO" id="GO:0000122">
    <property type="term" value="P:negative regulation of transcription by RNA polymerase II"/>
    <property type="evidence" value="ECO:0007669"/>
    <property type="project" value="EnsemblFungi"/>
</dbReference>
<sequence length="576" mass="65233">MWQNSSQLLQHNNNQQQQSQQSQHSHGNMKNMSAGVHGKQPMLMAGNDVFSIGPYKSRRDRSRVSVLQKYEIIGYIAAGTYGKVYKVKRRPDYKDSSSTNSDSSPGYLDRELDSKANNTNIQASESISLGGKFGFQESSSSSTQGMSFIDIDIDSDKNSENKDLGTNYSKDGITTTLQYSNSSRKKPISKYFAIKKFKTEREGFEQLHYTGISQSACREMSLCRELSNNHLTKLIEIFMEKKSIYMVYEYAEHDLLQIIHFHSHPEKRMIPQRMIRSILWQILDGVSYLHQNWILHRDLKPANIMVTSNGVVKVGDLGLARKFHNMLQTLYTGDKVVVTIWYRAPELMLGARHYTPAIDLWAVGCIFAELIGLQPIFKGEEAKMDSKKSVPFQANQLQRIIEVLGTPSPKNWPNIQKYPEYDQLAKFPKCRDNLPIWYHSTSGRDKNALDLLYQLLKYDPTTRIDASHALDHDYFTNGDYPVCESVFEGLNYKYPARRIHTSDNDIMNIGHKGRGNSQQQQQNSSSNNNTSTLGGLGVNRRILAAAAAAAAAVSGNTNSNGQSNSRKSEPARKKRR</sequence>
<evidence type="ECO:0000256" key="19">
    <source>
        <dbReference type="ARBA" id="ARBA00048367"/>
    </source>
</evidence>
<evidence type="ECO:0000256" key="2">
    <source>
        <dbReference type="ARBA" id="ARBA00006485"/>
    </source>
</evidence>
<comment type="catalytic activity">
    <reaction evidence="18">
        <text>L-threonyl-[protein] + ATP = O-phospho-L-threonyl-[protein] + ADP + H(+)</text>
        <dbReference type="Rhea" id="RHEA:46608"/>
        <dbReference type="Rhea" id="RHEA-COMP:11060"/>
        <dbReference type="Rhea" id="RHEA-COMP:11605"/>
        <dbReference type="ChEBI" id="CHEBI:15378"/>
        <dbReference type="ChEBI" id="CHEBI:30013"/>
        <dbReference type="ChEBI" id="CHEBI:30616"/>
        <dbReference type="ChEBI" id="CHEBI:61977"/>
        <dbReference type="ChEBI" id="CHEBI:456216"/>
        <dbReference type="EC" id="2.7.11.22"/>
    </reaction>
</comment>
<dbReference type="RefSeq" id="XP_001646026.1">
    <property type="nucleotide sequence ID" value="XM_001645976.1"/>
</dbReference>
<keyword evidence="8" id="KW-0479">Metal-binding</keyword>
<dbReference type="GO" id="GO:0016592">
    <property type="term" value="C:mediator complex"/>
    <property type="evidence" value="ECO:0007669"/>
    <property type="project" value="EnsemblFungi"/>
</dbReference>
<comment type="catalytic activity">
    <reaction evidence="19">
        <text>L-seryl-[protein] + ATP = O-phospho-L-seryl-[protein] + ADP + H(+)</text>
        <dbReference type="Rhea" id="RHEA:17989"/>
        <dbReference type="Rhea" id="RHEA-COMP:9863"/>
        <dbReference type="Rhea" id="RHEA-COMP:11604"/>
        <dbReference type="ChEBI" id="CHEBI:15378"/>
        <dbReference type="ChEBI" id="CHEBI:29999"/>
        <dbReference type="ChEBI" id="CHEBI:30616"/>
        <dbReference type="ChEBI" id="CHEBI:83421"/>
        <dbReference type="ChEBI" id="CHEBI:456216"/>
        <dbReference type="EC" id="2.7.11.22"/>
    </reaction>
</comment>
<keyword evidence="9" id="KW-0547">Nucleotide-binding</keyword>
<dbReference type="PANTHER" id="PTHR24056:SF495">
    <property type="entry name" value="CYCLIN-DEPENDENT KINASE 8-RELATED"/>
    <property type="match status" value="1"/>
</dbReference>
<dbReference type="PROSITE" id="PS00108">
    <property type="entry name" value="PROTEIN_KINASE_ST"/>
    <property type="match status" value="1"/>
</dbReference>
<evidence type="ECO:0000256" key="3">
    <source>
        <dbReference type="ARBA" id="ARBA00012409"/>
    </source>
</evidence>
<dbReference type="AlphaFoldDB" id="A7TI06"/>
<dbReference type="FunCoup" id="A7TI06">
    <property type="interactions" value="1180"/>
</dbReference>
<keyword evidence="5" id="KW-0678">Repressor</keyword>
<dbReference type="SMART" id="SM00220">
    <property type="entry name" value="S_TKc"/>
    <property type="match status" value="1"/>
</dbReference>
<dbReference type="eggNOG" id="KOG0666">
    <property type="taxonomic scope" value="Eukaryota"/>
</dbReference>